<evidence type="ECO:0007829" key="5">
    <source>
        <dbReference type="PeptideAtlas" id="Q6A2D2"/>
    </source>
</evidence>
<evidence type="ECO:0000313" key="3">
    <source>
        <dbReference type="Proteomes" id="UP000001940"/>
    </source>
</evidence>
<dbReference type="WormBase" id="F29G6.3c">
    <property type="protein sequence ID" value="CE36484"/>
    <property type="gene ID" value="WBGene00009259"/>
    <property type="gene designation" value="hpo-34"/>
</dbReference>
<feature type="compositionally biased region" description="Basic and acidic residues" evidence="1">
    <location>
        <begin position="78"/>
        <end position="87"/>
    </location>
</feature>
<feature type="region of interest" description="Disordered" evidence="1">
    <location>
        <begin position="78"/>
        <end position="116"/>
    </location>
</feature>
<proteinExistence type="evidence at protein level"/>
<feature type="compositionally biased region" description="Low complexity" evidence="1">
    <location>
        <begin position="137"/>
        <end position="148"/>
    </location>
</feature>
<dbReference type="RefSeq" id="NP_001024614.1">
    <property type="nucleotide sequence ID" value="NM_001029443.6"/>
</dbReference>
<feature type="compositionally biased region" description="Low complexity" evidence="1">
    <location>
        <begin position="93"/>
        <end position="111"/>
    </location>
</feature>
<evidence type="ECO:0000313" key="2">
    <source>
        <dbReference type="EMBL" id="CAH10796.1"/>
    </source>
</evidence>
<dbReference type="PeptideAtlas" id="Q6A2D2"/>
<dbReference type="UCSC" id="F29G6.3c.1">
    <property type="organism name" value="c. elegans"/>
</dbReference>
<name>Q6A2D2_CAEEL</name>
<dbReference type="AGR" id="WB:WBGene00009259"/>
<dbReference type="ExpressionAtlas" id="Q6A2D2">
    <property type="expression patterns" value="baseline and differential"/>
</dbReference>
<dbReference type="Bgee" id="WBGene00009259">
    <property type="expression patterns" value="Expressed in larva and 4 other cell types or tissues"/>
</dbReference>
<keyword evidence="3" id="KW-1185">Reference proteome</keyword>
<dbReference type="IntAct" id="Q6A2D2">
    <property type="interactions" value="2"/>
</dbReference>
<gene>
    <name evidence="2 4" type="primary">hpo-34</name>
    <name evidence="2" type="ORF">CELE_F29G6.3</name>
    <name evidence="4" type="ORF">F29G6.3</name>
</gene>
<dbReference type="KEGG" id="cel:CELE_F29G6.3"/>
<feature type="region of interest" description="Disordered" evidence="1">
    <location>
        <begin position="136"/>
        <end position="170"/>
    </location>
</feature>
<reference evidence="2 3" key="1">
    <citation type="journal article" date="1998" name="Science">
        <title>Genome sequence of the nematode C. elegans: a platform for investigating biology.</title>
        <authorList>
            <consortium name="The C. elegans sequencing consortium"/>
            <person name="Sulson J.E."/>
            <person name="Waterston R."/>
        </authorList>
    </citation>
    <scope>NUCLEOTIDE SEQUENCE [LARGE SCALE GENOMIC DNA]</scope>
    <source>
        <strain evidence="2 3">Bristol N2</strain>
    </source>
</reference>
<sequence>MMETRNASDSLMDQVFSAVTLPAVGQTTTIMEHHQESHTVFHQESHHVESHHEHMEFSSSGVIVGNVVGHDAVIQRRPTVDTEDQRSEVSAMSKATSVSVHSSVSQKSAQHYDLPPIPQYDMPPIVVGEAVVGKAPSVASSRSGSHHSVASHHSHHSQHSHHSALTHDSESTISEGTLVNEPIVVGAHVASEAPTPLAVGQSFEHDAVIEQFKNLHGRDQSVVSSIVPASVHIQSDSEDSIAPSKLTHSIAVGGVVDSHNGVNVLHRSHEVEFVDFAAPAYYQPPSVVGAFDAHSEDSFGFEKVEYVDTHEDHHHKLEEQVPQVVHEHVIEQHYEPYQIVHENHNVLSVDFGEDQHSITHHDHDHHHHHHESHVTHTFTSNVKQSRSNTASTYQSRQMLAHNVGPKITEELRPAAVLEEEEVEVRPPVMAYVAPIPVKPPRTHEESHIYNAYETEIHQQKDIVKSTTVVLEDVRSGSEGIHIRADNSSSVDIIGVSSLRRKFEHGAPPPLSPVFEMKKHEHHKHLDQHHHHKHQDVVVEQTQFQVGDNFISSSSSKAIENHYDVPFDSYEIVDKSENTKKSSSSYHASSSYHKQAPPLPLVDYHVYDTPTVEHFSHSPAFYTDDQRHHYVPQIKVITEYRHINPRHHYVERQIRKADGSAIAQSPQVQTIDYFKEINRAHHFVPSTPPSLFNNKRESFHHHSFIPNSLEAERKSRSVERAHHYLPDSPANVKDQRKIIREHHYVPLEKRSQSLDLKVVHPEHHYVPLVRKTTEDHQQKVNHEHHFIPAEKKTEAVKDVVHEHHYIPLTAHKTDEHNVNITREHHYIPLKTEQVQSKTEIERHNQYVPMTTHKETKSFDTGRSHSYIPLGGNVEQSKTEIFRQHNFVPVVDKKEKNVEEINQKHNYVPAHSNVAVSDKEPISRHHNFVPLATKTVEETRHSNDLSHHHYMPLPAKREEGKTAAGDKVGYEHHYYPLASNTERVSVHKGQEHHYVPLIAKPTESHASKIVIQHQYIPLAMRHQSVPRLPSEHNYIPIAIHDDSHQKVDLTNHQYLPPIVNAEQKEAVKLYEHQYVPLPPKKDSFANYSSKAPQLPREHHYYPAPVRSVEHHQKHVHEQHNYIPAVHHHETNHQLDRQHGYIPVAAKHEAKKNVLYEHQYIPPITRTEQTNGYDRRHNYVPVGKTAKATTTDIHVHQDHQYVPQASPRKTISEKVSEHVQLGGSRKSTIQSGHHHHHHHDHENRNDVPSRPSSVANYVKHQPHSRTSTVSTVRGAPVQRVNPTVQQHVIYNPYGDHQSVRVVKNVREFVNVFGATHVVPPPTPLAGVPRLSQRSPISHETFQPHDECNSVKSSRKNTLVSVGKGIQINDAPRKSTCSSVASSRSSSVSTVSAPILVGGNIAVPTPRSRNATLTQENVHEHDQYDDLIHVADMRKLFENYGPAHLPEYASNPSAYIH</sequence>
<keyword evidence="5" id="KW-1267">Proteomics identification</keyword>
<evidence type="ECO:0000256" key="1">
    <source>
        <dbReference type="SAM" id="MobiDB-lite"/>
    </source>
</evidence>
<accession>Q6A2D2</accession>
<organism evidence="2 3">
    <name type="scientific">Caenorhabditis elegans</name>
    <dbReference type="NCBI Taxonomy" id="6239"/>
    <lineage>
        <taxon>Eukaryota</taxon>
        <taxon>Metazoa</taxon>
        <taxon>Ecdysozoa</taxon>
        <taxon>Nematoda</taxon>
        <taxon>Chromadorea</taxon>
        <taxon>Rhabditida</taxon>
        <taxon>Rhabditina</taxon>
        <taxon>Rhabditomorpha</taxon>
        <taxon>Rhabditoidea</taxon>
        <taxon>Rhabditidae</taxon>
        <taxon>Peloderinae</taxon>
        <taxon>Caenorhabditis</taxon>
    </lineage>
</organism>
<dbReference type="EMBL" id="BX284606">
    <property type="protein sequence ID" value="CAH10796.1"/>
    <property type="molecule type" value="Genomic_DNA"/>
</dbReference>
<dbReference type="HOGENOM" id="CLU_266701_0_0_1"/>
<dbReference type="CTD" id="181340"/>
<dbReference type="GeneID" id="181340"/>
<feature type="compositionally biased region" description="Basic residues" evidence="1">
    <location>
        <begin position="149"/>
        <end position="164"/>
    </location>
</feature>
<dbReference type="Proteomes" id="UP000001940">
    <property type="component" value="Chromosome X"/>
</dbReference>
<dbReference type="OrthoDB" id="5823380at2759"/>
<evidence type="ECO:0000313" key="4">
    <source>
        <dbReference type="WormBase" id="F29G6.3c"/>
    </source>
</evidence>
<protein>
    <submittedName>
        <fullName evidence="2">ZM domain-containing protein</fullName>
    </submittedName>
</protein>
<feature type="region of interest" description="Disordered" evidence="1">
    <location>
        <begin position="1219"/>
        <end position="1270"/>
    </location>
</feature>